<proteinExistence type="inferred from homology"/>
<dbReference type="PANTHER" id="PTHR43448:SF7">
    <property type="entry name" value="4-HYDROXYBENZOATE SOLANESYLTRANSFERASE"/>
    <property type="match status" value="1"/>
</dbReference>
<sequence length="310" mass="32787">MTKPIDPQIATQSASGANVSLPYGQGDVRDYALLLKPRVMSLVVFTGFVGMLVAPGSLHPVLAFAAVLCIAVGAGAAGALNMWFDADIDAVMARTAKRPVPSGKLTANDALGFGLVLSVGSVTFMALALNLAAATLLALTIVFYAVIYTIWLKRRTPQNIVIGGAAGAFPPMIGYAAVTGSVTIESLVLFAIIFLWTPPHFWALALFVKMDYSRAGVPILPTTSGEPETRRQILLYSVLLAVSGLLPWVLGFGGVAYGVISSVLGAVFVYRAFRLWQGIGGADRRLFTFSILYLFLIFATLGAEHVMGAV</sequence>
<keyword evidence="4 14" id="KW-1003">Cell membrane</keyword>
<dbReference type="Pfam" id="PF01040">
    <property type="entry name" value="UbiA"/>
    <property type="match status" value="1"/>
</dbReference>
<keyword evidence="16" id="KW-1185">Reference proteome</keyword>
<keyword evidence="9 14" id="KW-0472">Membrane</keyword>
<evidence type="ECO:0000256" key="1">
    <source>
        <dbReference type="ARBA" id="ARBA00004651"/>
    </source>
</evidence>
<reference evidence="16" key="1">
    <citation type="journal article" date="2019" name="Int. J. Syst. Evol. Microbiol.">
        <title>The Global Catalogue of Microorganisms (GCM) 10K type strain sequencing project: providing services to taxonomists for standard genome sequencing and annotation.</title>
        <authorList>
            <consortium name="The Broad Institute Genomics Platform"/>
            <consortium name="The Broad Institute Genome Sequencing Center for Infectious Disease"/>
            <person name="Wu L."/>
            <person name="Ma J."/>
        </authorList>
    </citation>
    <scope>NUCLEOTIDE SEQUENCE [LARGE SCALE GENOMIC DNA]</scope>
    <source>
        <strain evidence="16">JCM 17843</strain>
    </source>
</reference>
<keyword evidence="5 14" id="KW-0808">Transferase</keyword>
<evidence type="ECO:0000256" key="8">
    <source>
        <dbReference type="ARBA" id="ARBA00023133"/>
    </source>
</evidence>
<feature type="transmembrane region" description="Helical" evidence="14">
    <location>
        <begin position="233"/>
        <end position="250"/>
    </location>
</feature>
<name>A0ABQ2LD51_9PROT</name>
<keyword evidence="6 14" id="KW-0812">Transmembrane</keyword>
<dbReference type="InterPro" id="IPR006369">
    <property type="entry name" value="Protohaem_IX_farnesylTrfase"/>
</dbReference>
<feature type="transmembrane region" description="Helical" evidence="14">
    <location>
        <begin position="256"/>
        <end position="273"/>
    </location>
</feature>
<feature type="transmembrane region" description="Helical" evidence="14">
    <location>
        <begin position="159"/>
        <end position="178"/>
    </location>
</feature>
<evidence type="ECO:0000313" key="16">
    <source>
        <dbReference type="Proteomes" id="UP000602381"/>
    </source>
</evidence>
<evidence type="ECO:0000256" key="10">
    <source>
        <dbReference type="ARBA" id="ARBA00030253"/>
    </source>
</evidence>
<evidence type="ECO:0000256" key="2">
    <source>
        <dbReference type="ARBA" id="ARBA00004919"/>
    </source>
</evidence>
<keyword evidence="7 14" id="KW-1133">Transmembrane helix</keyword>
<evidence type="ECO:0000256" key="14">
    <source>
        <dbReference type="HAMAP-Rule" id="MF_00154"/>
    </source>
</evidence>
<dbReference type="PANTHER" id="PTHR43448">
    <property type="entry name" value="PROTOHEME IX FARNESYLTRANSFERASE, MITOCHONDRIAL"/>
    <property type="match status" value="1"/>
</dbReference>
<comment type="function">
    <text evidence="14">Converts heme B (protoheme IX) to heme O by substitution of the vinyl group on carbon 2 of heme B porphyrin ring with a hydroxyethyl farnesyl side group.</text>
</comment>
<feature type="transmembrane region" description="Helical" evidence="14">
    <location>
        <begin position="39"/>
        <end position="56"/>
    </location>
</feature>
<feature type="transmembrane region" description="Helical" evidence="14">
    <location>
        <begin position="105"/>
        <end position="127"/>
    </location>
</feature>
<feature type="transmembrane region" description="Helical" evidence="14">
    <location>
        <begin position="133"/>
        <end position="152"/>
    </location>
</feature>
<dbReference type="InterPro" id="IPR044878">
    <property type="entry name" value="UbiA_sf"/>
</dbReference>
<comment type="similarity">
    <text evidence="14">Belongs to the UbiA prenyltransferase family. Protoheme IX farnesyltransferase subfamily.</text>
</comment>
<evidence type="ECO:0000256" key="11">
    <source>
        <dbReference type="ARBA" id="ARBA00040810"/>
    </source>
</evidence>
<evidence type="ECO:0000256" key="9">
    <source>
        <dbReference type="ARBA" id="ARBA00023136"/>
    </source>
</evidence>
<comment type="pathway">
    <text evidence="2 14">Porphyrin-containing compound metabolism; heme O biosynthesis; heme O from protoheme: step 1/1.</text>
</comment>
<dbReference type="Gene3D" id="1.10.357.140">
    <property type="entry name" value="UbiA prenyltransferase"/>
    <property type="match status" value="1"/>
</dbReference>
<evidence type="ECO:0000256" key="6">
    <source>
        <dbReference type="ARBA" id="ARBA00022692"/>
    </source>
</evidence>
<dbReference type="HAMAP" id="MF_00154">
    <property type="entry name" value="CyoE_CtaB"/>
    <property type="match status" value="1"/>
</dbReference>
<comment type="caution">
    <text evidence="15">The sequence shown here is derived from an EMBL/GenBank/DDBJ whole genome shotgun (WGS) entry which is preliminary data.</text>
</comment>
<dbReference type="NCBIfam" id="NF003349">
    <property type="entry name" value="PRK04375.1-2"/>
    <property type="match status" value="1"/>
</dbReference>
<organism evidence="15 16">
    <name type="scientific">Iodidimonas muriae</name>
    <dbReference type="NCBI Taxonomy" id="261467"/>
    <lineage>
        <taxon>Bacteria</taxon>
        <taxon>Pseudomonadati</taxon>
        <taxon>Pseudomonadota</taxon>
        <taxon>Alphaproteobacteria</taxon>
        <taxon>Iodidimonadales</taxon>
        <taxon>Iodidimonadaceae</taxon>
        <taxon>Iodidimonas</taxon>
    </lineage>
</organism>
<dbReference type="InterPro" id="IPR000537">
    <property type="entry name" value="UbiA_prenyltransferase"/>
</dbReference>
<comment type="catalytic activity">
    <reaction evidence="13 14">
        <text>heme b + (2E,6E)-farnesyl diphosphate + H2O = Fe(II)-heme o + diphosphate</text>
        <dbReference type="Rhea" id="RHEA:28070"/>
        <dbReference type="ChEBI" id="CHEBI:15377"/>
        <dbReference type="ChEBI" id="CHEBI:33019"/>
        <dbReference type="ChEBI" id="CHEBI:60344"/>
        <dbReference type="ChEBI" id="CHEBI:60530"/>
        <dbReference type="ChEBI" id="CHEBI:175763"/>
        <dbReference type="EC" id="2.5.1.141"/>
    </reaction>
</comment>
<evidence type="ECO:0000256" key="3">
    <source>
        <dbReference type="ARBA" id="ARBA00012292"/>
    </source>
</evidence>
<dbReference type="CDD" id="cd13957">
    <property type="entry name" value="PT_UbiA_Cox10"/>
    <property type="match status" value="1"/>
</dbReference>
<evidence type="ECO:0000256" key="7">
    <source>
        <dbReference type="ARBA" id="ARBA00022989"/>
    </source>
</evidence>
<dbReference type="RefSeq" id="WP_150005289.1">
    <property type="nucleotide sequence ID" value="NZ_BMOV01000004.1"/>
</dbReference>
<evidence type="ECO:0000256" key="12">
    <source>
        <dbReference type="ARBA" id="ARBA00042475"/>
    </source>
</evidence>
<feature type="transmembrane region" description="Helical" evidence="14">
    <location>
        <begin position="285"/>
        <end position="303"/>
    </location>
</feature>
<evidence type="ECO:0000256" key="13">
    <source>
        <dbReference type="ARBA" id="ARBA00047690"/>
    </source>
</evidence>
<dbReference type="InterPro" id="IPR030470">
    <property type="entry name" value="UbiA_prenylTrfase_CS"/>
</dbReference>
<feature type="transmembrane region" description="Helical" evidence="14">
    <location>
        <begin position="62"/>
        <end position="84"/>
    </location>
</feature>
<evidence type="ECO:0000256" key="4">
    <source>
        <dbReference type="ARBA" id="ARBA00022475"/>
    </source>
</evidence>
<keyword evidence="8 14" id="KW-0350">Heme biosynthesis</keyword>
<comment type="subcellular location">
    <subcellularLocation>
        <location evidence="1 14">Cell membrane</location>
        <topology evidence="1 14">Multi-pass membrane protein</topology>
    </subcellularLocation>
</comment>
<protein>
    <recommendedName>
        <fullName evidence="11 14">Protoheme IX farnesyltransferase</fullName>
        <ecNumber evidence="3 14">2.5.1.141</ecNumber>
    </recommendedName>
    <alternativeName>
        <fullName evidence="12 14">Heme B farnesyltransferase</fullName>
    </alternativeName>
    <alternativeName>
        <fullName evidence="10 14">Heme O synthase</fullName>
    </alternativeName>
</protein>
<dbReference type="NCBIfam" id="TIGR01473">
    <property type="entry name" value="cyoE_ctaB"/>
    <property type="match status" value="1"/>
</dbReference>
<dbReference type="PROSITE" id="PS00943">
    <property type="entry name" value="UBIA"/>
    <property type="match status" value="1"/>
</dbReference>
<dbReference type="EC" id="2.5.1.141" evidence="3 14"/>
<evidence type="ECO:0000313" key="15">
    <source>
        <dbReference type="EMBL" id="GGO11104.1"/>
    </source>
</evidence>
<comment type="miscellaneous">
    <text evidence="14">Carbon 2 of the heme B porphyrin ring is defined according to the Fischer nomenclature.</text>
</comment>
<dbReference type="Proteomes" id="UP000602381">
    <property type="component" value="Unassembled WGS sequence"/>
</dbReference>
<feature type="transmembrane region" description="Helical" evidence="14">
    <location>
        <begin position="184"/>
        <end position="208"/>
    </location>
</feature>
<evidence type="ECO:0000256" key="5">
    <source>
        <dbReference type="ARBA" id="ARBA00022679"/>
    </source>
</evidence>
<gene>
    <name evidence="14 15" type="primary">ctaB</name>
    <name evidence="15" type="ORF">GCM10007972_14630</name>
</gene>
<dbReference type="EMBL" id="BMOV01000004">
    <property type="protein sequence ID" value="GGO11104.1"/>
    <property type="molecule type" value="Genomic_DNA"/>
</dbReference>
<accession>A0ABQ2LD51</accession>